<sequence length="202" mass="23062">MIYCTNNIPVKTVDGLSLSEAYREVLKPDESVTLSSGFTYRLPRFFFEVNSYEEARATMLSKNFHLAEFLVTDFREAELLQTYPKYIPIAVTLTASVLELFRKKVGRIVRIASNGGYRSPAHAFNKDHLSVHSWGTAANIYKIGSEYLNDQESIEKYRAIIREHIPGAWVREYGTEPGTSYDQLHMDLGLTVMSPERIKLVD</sequence>
<dbReference type="RefSeq" id="WP_345373327.1">
    <property type="nucleotide sequence ID" value="NZ_BAABJX010000048.1"/>
</dbReference>
<evidence type="ECO:0000313" key="2">
    <source>
        <dbReference type="Proteomes" id="UP001500298"/>
    </source>
</evidence>
<keyword evidence="2" id="KW-1185">Reference proteome</keyword>
<reference evidence="2" key="1">
    <citation type="journal article" date="2019" name="Int. J. Syst. Evol. Microbiol.">
        <title>The Global Catalogue of Microorganisms (GCM) 10K type strain sequencing project: providing services to taxonomists for standard genome sequencing and annotation.</title>
        <authorList>
            <consortium name="The Broad Institute Genomics Platform"/>
            <consortium name="The Broad Institute Genome Sequencing Center for Infectious Disease"/>
            <person name="Wu L."/>
            <person name="Ma J."/>
        </authorList>
    </citation>
    <scope>NUCLEOTIDE SEQUENCE [LARGE SCALE GENOMIC DNA]</scope>
    <source>
        <strain evidence="2">JCM 18326</strain>
    </source>
</reference>
<gene>
    <name evidence="1" type="ORF">GCM10023331_30570</name>
</gene>
<protein>
    <recommendedName>
        <fullName evidence="3">Peptidase M15A C-terminal domain-containing protein</fullName>
    </recommendedName>
</protein>
<evidence type="ECO:0008006" key="3">
    <source>
        <dbReference type="Google" id="ProtNLM"/>
    </source>
</evidence>
<organism evidence="1 2">
    <name type="scientific">Algivirga pacifica</name>
    <dbReference type="NCBI Taxonomy" id="1162670"/>
    <lineage>
        <taxon>Bacteria</taxon>
        <taxon>Pseudomonadati</taxon>
        <taxon>Bacteroidota</taxon>
        <taxon>Cytophagia</taxon>
        <taxon>Cytophagales</taxon>
        <taxon>Flammeovirgaceae</taxon>
        <taxon>Algivirga</taxon>
    </lineage>
</organism>
<dbReference type="SUPFAM" id="SSF55166">
    <property type="entry name" value="Hedgehog/DD-peptidase"/>
    <property type="match status" value="1"/>
</dbReference>
<name>A0ABP9DHM9_9BACT</name>
<dbReference type="EMBL" id="BAABJX010000048">
    <property type="protein sequence ID" value="GAA4843514.1"/>
    <property type="molecule type" value="Genomic_DNA"/>
</dbReference>
<proteinExistence type="predicted"/>
<accession>A0ABP9DHM9</accession>
<comment type="caution">
    <text evidence="1">The sequence shown here is derived from an EMBL/GenBank/DDBJ whole genome shotgun (WGS) entry which is preliminary data.</text>
</comment>
<evidence type="ECO:0000313" key="1">
    <source>
        <dbReference type="EMBL" id="GAA4843514.1"/>
    </source>
</evidence>
<dbReference type="Proteomes" id="UP001500298">
    <property type="component" value="Unassembled WGS sequence"/>
</dbReference>
<dbReference type="InterPro" id="IPR009045">
    <property type="entry name" value="Zn_M74/Hedgehog-like"/>
</dbReference>